<evidence type="ECO:0000256" key="2">
    <source>
        <dbReference type="ARBA" id="ARBA00023239"/>
    </source>
</evidence>
<dbReference type="STRING" id="1121321.SAMN04488530_11248"/>
<feature type="domain" description="Fe-S hydro-lyase tartrate dehydratase beta-type catalytic" evidence="3">
    <location>
        <begin position="9"/>
        <end position="174"/>
    </location>
</feature>
<evidence type="ECO:0000313" key="4">
    <source>
        <dbReference type="EMBL" id="SHG95250.1"/>
    </source>
</evidence>
<dbReference type="Pfam" id="PF05683">
    <property type="entry name" value="Fumerase_C"/>
    <property type="match status" value="1"/>
</dbReference>
<dbReference type="GO" id="GO:0016836">
    <property type="term" value="F:hydro-lyase activity"/>
    <property type="evidence" value="ECO:0007669"/>
    <property type="project" value="InterPro"/>
</dbReference>
<evidence type="ECO:0000313" key="5">
    <source>
        <dbReference type="Proteomes" id="UP000243255"/>
    </source>
</evidence>
<dbReference type="AlphaFoldDB" id="A0A1M5P0C8"/>
<comment type="similarity">
    <text evidence="1">Belongs to the class-I fumarase family.</text>
</comment>
<dbReference type="InterPro" id="IPR004647">
    <property type="entry name" value="Fe-S_hydro-lyase_TtdB-typ_cat"/>
</dbReference>
<dbReference type="RefSeq" id="WP_073125762.1">
    <property type="nucleotide sequence ID" value="NZ_BAABCH010000099.1"/>
</dbReference>
<keyword evidence="2" id="KW-0456">Lyase</keyword>
<dbReference type="SUPFAM" id="SSF117457">
    <property type="entry name" value="FumA C-terminal domain-like"/>
    <property type="match status" value="1"/>
</dbReference>
<protein>
    <submittedName>
        <fullName evidence="4">Fumarate hydratase subunit beta</fullName>
    </submittedName>
</protein>
<dbReference type="OrthoDB" id="9798978at2"/>
<keyword evidence="5" id="KW-1185">Reference proteome</keyword>
<reference evidence="5" key="1">
    <citation type="submission" date="2016-11" db="EMBL/GenBank/DDBJ databases">
        <authorList>
            <person name="Varghese N."/>
            <person name="Submissions S."/>
        </authorList>
    </citation>
    <scope>NUCLEOTIDE SEQUENCE [LARGE SCALE GENOMIC DNA]</scope>
    <source>
        <strain evidence="5">DSM 2635</strain>
    </source>
</reference>
<proteinExistence type="inferred from homology"/>
<dbReference type="EMBL" id="FQWX01000012">
    <property type="protein sequence ID" value="SHG95250.1"/>
    <property type="molecule type" value="Genomic_DNA"/>
</dbReference>
<dbReference type="PANTHER" id="PTHR43351">
    <property type="entry name" value="L(+)-TARTRATE DEHYDRATASE SUBUNIT BETA"/>
    <property type="match status" value="1"/>
</dbReference>
<organism evidence="4 5">
    <name type="scientific">Asaccharospora irregularis DSM 2635</name>
    <dbReference type="NCBI Taxonomy" id="1121321"/>
    <lineage>
        <taxon>Bacteria</taxon>
        <taxon>Bacillati</taxon>
        <taxon>Bacillota</taxon>
        <taxon>Clostridia</taxon>
        <taxon>Peptostreptococcales</taxon>
        <taxon>Peptostreptococcaceae</taxon>
        <taxon>Asaccharospora</taxon>
    </lineage>
</organism>
<evidence type="ECO:0000259" key="3">
    <source>
        <dbReference type="Pfam" id="PF05683"/>
    </source>
</evidence>
<dbReference type="Gene3D" id="3.20.130.10">
    <property type="entry name" value="Fe-S hydro-lyase, tartrate dehydratase beta-type, catalytic domain"/>
    <property type="match status" value="1"/>
</dbReference>
<dbReference type="Proteomes" id="UP000243255">
    <property type="component" value="Unassembled WGS sequence"/>
</dbReference>
<dbReference type="NCBIfam" id="NF005310">
    <property type="entry name" value="PRK06842.1"/>
    <property type="match status" value="1"/>
</dbReference>
<accession>A0A1M5P0C8</accession>
<dbReference type="PANTHER" id="PTHR43351:SF2">
    <property type="entry name" value="L(+)-TARTRATE DEHYDRATASE SUBUNIT BETA-RELATED"/>
    <property type="match status" value="1"/>
</dbReference>
<gene>
    <name evidence="4" type="ORF">SAMN04488530_11248</name>
</gene>
<evidence type="ECO:0000256" key="1">
    <source>
        <dbReference type="ARBA" id="ARBA00008876"/>
    </source>
</evidence>
<name>A0A1M5P0C8_9FIRM</name>
<dbReference type="InterPro" id="IPR036660">
    <property type="entry name" value="Fe-S_hydroAse_TtdB_cat_sf"/>
</dbReference>
<dbReference type="NCBIfam" id="TIGR00723">
    <property type="entry name" value="ttdB_fumA_fumB"/>
    <property type="match status" value="1"/>
</dbReference>
<sequence>MKKIKMPTNSVEIENLVSGDVVSISGVIYTGRDAAHKRMIDSINKGEKLPFDVDGQGIYYVGPTPSKPGEVIGSAGPTTSYRMDDLTVPLLERGLKVMIGKGKRSQEVIEGMKKYKAVYLAAIGGAGAYISNSIKSCRVIAYDDLGAEAVRKLVVEDLQLIVAIDSKGNNIYETGRKLYEK</sequence>